<organism evidence="5">
    <name type="scientific">hydrothermal vent metagenome</name>
    <dbReference type="NCBI Taxonomy" id="652676"/>
    <lineage>
        <taxon>unclassified sequences</taxon>
        <taxon>metagenomes</taxon>
        <taxon>ecological metagenomes</taxon>
    </lineage>
</organism>
<keyword evidence="1" id="KW-0963">Cytoplasm</keyword>
<feature type="domain" description="Ribosome maturation factor RimP C-terminal" evidence="4">
    <location>
        <begin position="81"/>
        <end position="139"/>
    </location>
</feature>
<dbReference type="InterPro" id="IPR036847">
    <property type="entry name" value="RimP_C_sf"/>
</dbReference>
<dbReference type="CDD" id="cd01734">
    <property type="entry name" value="YlxS_C"/>
    <property type="match status" value="1"/>
</dbReference>
<dbReference type="InterPro" id="IPR003728">
    <property type="entry name" value="Ribosome_maturation_RimP"/>
</dbReference>
<evidence type="ECO:0000256" key="1">
    <source>
        <dbReference type="ARBA" id="ARBA00022490"/>
    </source>
</evidence>
<feature type="domain" description="Ribosome maturation factor RimP N-terminal" evidence="3">
    <location>
        <begin position="7"/>
        <end position="78"/>
    </location>
</feature>
<evidence type="ECO:0000313" key="5">
    <source>
        <dbReference type="EMBL" id="SHO81237.1"/>
    </source>
</evidence>
<evidence type="ECO:0000259" key="4">
    <source>
        <dbReference type="Pfam" id="PF17384"/>
    </source>
</evidence>
<protein>
    <submittedName>
        <fullName evidence="5">FIG000325: clustered with transcription termination protein NusA</fullName>
    </submittedName>
</protein>
<dbReference type="PANTHER" id="PTHR33867:SF1">
    <property type="entry name" value="RIBOSOME MATURATION FACTOR RIMP"/>
    <property type="match status" value="1"/>
</dbReference>
<dbReference type="EMBL" id="FRYL01000032">
    <property type="protein sequence ID" value="SHO81237.1"/>
    <property type="molecule type" value="Genomic_DNA"/>
</dbReference>
<accession>A0A1W1EK80</accession>
<dbReference type="InterPro" id="IPR028989">
    <property type="entry name" value="RimP_N"/>
</dbReference>
<dbReference type="PANTHER" id="PTHR33867">
    <property type="entry name" value="RIBOSOME MATURATION FACTOR RIMP"/>
    <property type="match status" value="1"/>
</dbReference>
<evidence type="ECO:0000259" key="3">
    <source>
        <dbReference type="Pfam" id="PF02576"/>
    </source>
</evidence>
<sequence length="144" mass="16400">MNLDIEIEKIVKMNGANLYDTEIVTENENRIFRVFVTKEGGISLDLCASISRELSPFLDVYPPMSSKYTLEVSSPGIERKLTKLSHFKSSIGEKIKTKIFGEGKVKGILKSADEDGFEIEYKDGRIDKLKYDNVGTTKTYYEWI</sequence>
<reference evidence="5" key="1">
    <citation type="submission" date="2016-10" db="EMBL/GenBank/DDBJ databases">
        <authorList>
            <person name="de Groot N.N."/>
        </authorList>
    </citation>
    <scope>NUCLEOTIDE SEQUENCE</scope>
</reference>
<name>A0A1W1EK80_9ZZZZ</name>
<dbReference type="InterPro" id="IPR035956">
    <property type="entry name" value="RimP_N_sf"/>
</dbReference>
<evidence type="ECO:0000256" key="2">
    <source>
        <dbReference type="ARBA" id="ARBA00022517"/>
    </source>
</evidence>
<keyword evidence="2" id="KW-0690">Ribosome biogenesis</keyword>
<dbReference type="SUPFAM" id="SSF74942">
    <property type="entry name" value="YhbC-like, C-terminal domain"/>
    <property type="match status" value="1"/>
</dbReference>
<dbReference type="InterPro" id="IPR028998">
    <property type="entry name" value="RimP_C"/>
</dbReference>
<dbReference type="HAMAP" id="MF_01077">
    <property type="entry name" value="RimP"/>
    <property type="match status" value="1"/>
</dbReference>
<dbReference type="GO" id="GO:0000028">
    <property type="term" value="P:ribosomal small subunit assembly"/>
    <property type="evidence" value="ECO:0007669"/>
    <property type="project" value="TreeGrafter"/>
</dbReference>
<dbReference type="Pfam" id="PF17384">
    <property type="entry name" value="DUF150_C"/>
    <property type="match status" value="1"/>
</dbReference>
<gene>
    <name evidence="5" type="ORF">MNB_SV-15-771</name>
</gene>
<dbReference type="Gene3D" id="3.30.300.70">
    <property type="entry name" value="RimP-like superfamily, N-terminal"/>
    <property type="match status" value="1"/>
</dbReference>
<dbReference type="Pfam" id="PF02576">
    <property type="entry name" value="RimP_N"/>
    <property type="match status" value="1"/>
</dbReference>
<dbReference type="GO" id="GO:0006412">
    <property type="term" value="P:translation"/>
    <property type="evidence" value="ECO:0007669"/>
    <property type="project" value="TreeGrafter"/>
</dbReference>
<dbReference type="GO" id="GO:0005829">
    <property type="term" value="C:cytosol"/>
    <property type="evidence" value="ECO:0007669"/>
    <property type="project" value="TreeGrafter"/>
</dbReference>
<dbReference type="AlphaFoldDB" id="A0A1W1EK80"/>
<proteinExistence type="inferred from homology"/>
<dbReference type="SUPFAM" id="SSF75420">
    <property type="entry name" value="YhbC-like, N-terminal domain"/>
    <property type="match status" value="1"/>
</dbReference>